<dbReference type="WBParaSite" id="ECPE_0000329801-mRNA-1">
    <property type="protein sequence ID" value="ECPE_0000329801-mRNA-1"/>
    <property type="gene ID" value="ECPE_0000329801"/>
</dbReference>
<accession>A0A183A8L0</accession>
<reference evidence="7" key="1">
    <citation type="submission" date="2016-06" db="UniProtKB">
        <authorList>
            <consortium name="WormBaseParasite"/>
        </authorList>
    </citation>
    <scope>IDENTIFICATION</scope>
</reference>
<feature type="region of interest" description="Disordered" evidence="2">
    <location>
        <begin position="1118"/>
        <end position="1183"/>
    </location>
</feature>
<reference evidence="5 6" key="2">
    <citation type="submission" date="2018-11" db="EMBL/GenBank/DDBJ databases">
        <authorList>
            <consortium name="Pathogen Informatics"/>
        </authorList>
    </citation>
    <scope>NUCLEOTIDE SEQUENCE [LARGE SCALE GENOMIC DNA]</scope>
    <source>
        <strain evidence="5 6">Egypt</strain>
    </source>
</reference>
<feature type="coiled-coil region" evidence="1">
    <location>
        <begin position="893"/>
        <end position="920"/>
    </location>
</feature>
<evidence type="ECO:0000256" key="1">
    <source>
        <dbReference type="SAM" id="Coils"/>
    </source>
</evidence>
<organism evidence="7">
    <name type="scientific">Echinostoma caproni</name>
    <dbReference type="NCBI Taxonomy" id="27848"/>
    <lineage>
        <taxon>Eukaryota</taxon>
        <taxon>Metazoa</taxon>
        <taxon>Spiralia</taxon>
        <taxon>Lophotrochozoa</taxon>
        <taxon>Platyhelminthes</taxon>
        <taxon>Trematoda</taxon>
        <taxon>Digenea</taxon>
        <taxon>Plagiorchiida</taxon>
        <taxon>Echinostomata</taxon>
        <taxon>Echinostomatoidea</taxon>
        <taxon>Echinostomatidae</taxon>
        <taxon>Echinostoma</taxon>
    </lineage>
</organism>
<dbReference type="Proteomes" id="UP000272942">
    <property type="component" value="Unassembled WGS sequence"/>
</dbReference>
<feature type="region of interest" description="Disordered" evidence="2">
    <location>
        <begin position="66"/>
        <end position="97"/>
    </location>
</feature>
<feature type="compositionally biased region" description="Low complexity" evidence="2">
    <location>
        <begin position="496"/>
        <end position="518"/>
    </location>
</feature>
<dbReference type="EMBL" id="UZAN01040270">
    <property type="protein sequence ID" value="VDP69056.1"/>
    <property type="molecule type" value="Genomic_DNA"/>
</dbReference>
<dbReference type="Pfam" id="PF14643">
    <property type="entry name" value="DUF4455"/>
    <property type="match status" value="2"/>
</dbReference>
<evidence type="ECO:0000313" key="6">
    <source>
        <dbReference type="Proteomes" id="UP000272942"/>
    </source>
</evidence>
<dbReference type="InterPro" id="IPR028089">
    <property type="entry name" value="DUF4455"/>
</dbReference>
<evidence type="ECO:0000259" key="4">
    <source>
        <dbReference type="Pfam" id="PF14644"/>
    </source>
</evidence>
<feature type="compositionally biased region" description="Basic and acidic residues" evidence="2">
    <location>
        <begin position="1159"/>
        <end position="1168"/>
    </location>
</feature>
<dbReference type="Pfam" id="PF14644">
    <property type="entry name" value="DUF4456"/>
    <property type="match status" value="1"/>
</dbReference>
<feature type="region of interest" description="Disordered" evidence="2">
    <location>
        <begin position="496"/>
        <end position="536"/>
    </location>
</feature>
<name>A0A183A8L0_9TREM</name>
<feature type="region of interest" description="Disordered" evidence="2">
    <location>
        <begin position="1195"/>
        <end position="1219"/>
    </location>
</feature>
<feature type="compositionally biased region" description="Polar residues" evidence="2">
    <location>
        <begin position="1195"/>
        <end position="1212"/>
    </location>
</feature>
<sequence length="1563" mass="177507">MEKSSCDNTLVLCRQSCYEQSRKNVKIATKLKFTDELEERDELSNTDENYVQETFEVLDLPDPGFFQKLPALPRAPNSEPPAPGSSKSDAMENDRENRSQVLERLTGKRRIKHNLCLENWRSELSRIGQDIELRLMKASTETANALEESWSRQKEAVDFFSKDIDHPSVQSHEVLLSWSQLEKEASKRRTAISNLEHNLEELEDERISKSLNAELMANRCQISTLIKNLQTADLLTQRRFELVWTDHKKRWQQINTDNCIQNFKIYVVFREEVYQGSLQLCPFFYVSNAIHTSLLKQQCFSWSADANLHAFASPLYRFGQMLANFWQEIGVKPISQRHQNLLNQLAETREGAVKEISVKDEILNQAIDALRQSSTEEQVDERLNEVLRILDQIKSIYDTTRNKLLTVVNQYPADVLDCVDLYETVCQRFFGVVRSVKPDRSLTERLKQSHNQSSASTGIDEVICIKQPERSRSQLDQWIQTRQPFKLASPETGSSVTALSVTTRSTTSTNTTTAISSSDSRRSKKTHQPTNPCCWFRSKPREEAVNDLGAPLTATSFGTIRGSNETDRDRPAFTNVIQEQVNNSGILGMELPTDLTEPPTVLVSKGKSLRHQKPTPKTSEANTVMIQTASGAEPISIDKAVTDAVQLVPIAQYEGMIHEIKRKARENFLTHFEEWRFKILDQVQEEVLLRKAEVEAEYELQLHLHEPRIRRSREDVANVRRTELVLHQARIDRHVEQVKLLLGDLQTRGVDEVDTQLDTMQTSMIESLQAAIRAKLTTATKSSMLRSLRNTVNDILDKYMNQVRECLRSFRQKLEYQTQEIRNSNMALVDTLRELGSQITVTEEHISGKLESIEGGRQSFVDHQRKLFEQELRVHMMDVTYMENILRSVTNAITQIKSNVADSESQKKRLRQELAEFDSILGRLSGFVQARDHLLQQVITETIPLMTGFANSTSMQPVALSEFKWNESDRAMQHEASAMAIRLLTGLCSNAADRCVFLNCLRAQTEPPMDEHAQGGGQPSTNRIGQVIRNDQRTVQPEPTAQSSLPREPVSLTSITFLSTTHVSRAGRAATDDACIRVVQSIMKAQTRYTDHTDESAPASIPGTAETVEQGRVMGFMDDLADGNEDHAGSVQSVSRPSLKQGKDKHGKKDYSQSPKLKQVTDKVEKKTKGGSRNRAPKSAAKRCKMESYYEAFGSTPTQVTGRTEQTNTSDVSGRRPNTVMSTEDKFNVEKITLLGRVRLICRENLTVALQLTESYYRQKGLRRPTRPQFIPQSLDDAASLLVSQLRKYYADAEAYRDNEVRGQLVDEIKLDILISLRAYTQQMWERFHKLNALRQKHIELLHPYLGAPSNKKLLEQLSIDEEKRHEEYLQLAKELHRLRHAVVTKYGRRGFSQLGGLTDGLFIRFDRLTSEYDIEEIPDMQAVYVESDSLALDGVDKSPKPNWETDAVEKPLELMSRGKKTFYAVESAPWDSPSNSTSPALPSLQNLSMFRSDRPGKEPKNRTRGGRMQIRTGEMRSPVSFDGNAKVQSNQSSYCVVTAKTTRAHISVLESRTSAAEVSLLL</sequence>
<feature type="compositionally biased region" description="Basic and acidic residues" evidence="2">
    <location>
        <begin position="1141"/>
        <end position="1151"/>
    </location>
</feature>
<dbReference type="InterPro" id="IPR027914">
    <property type="entry name" value="DUF4456"/>
</dbReference>
<keyword evidence="6" id="KW-1185">Reference proteome</keyword>
<dbReference type="OrthoDB" id="431588at2759"/>
<gene>
    <name evidence="5" type="ORF">ECPE_LOCUS3295</name>
</gene>
<keyword evidence="1" id="KW-0175">Coiled coil</keyword>
<evidence type="ECO:0000313" key="7">
    <source>
        <dbReference type="WBParaSite" id="ECPE_0000329801-mRNA-1"/>
    </source>
</evidence>
<feature type="domain" description="DUF4456" evidence="4">
    <location>
        <begin position="1305"/>
        <end position="1419"/>
    </location>
</feature>
<feature type="domain" description="DUF4455" evidence="3">
    <location>
        <begin position="305"/>
        <end position="438"/>
    </location>
</feature>
<feature type="compositionally biased region" description="Basic residues" evidence="2">
    <location>
        <begin position="1169"/>
        <end position="1183"/>
    </location>
</feature>
<protein>
    <submittedName>
        <fullName evidence="7">DUF4456 domain-containing protein</fullName>
    </submittedName>
</protein>
<evidence type="ECO:0000256" key="2">
    <source>
        <dbReference type="SAM" id="MobiDB-lite"/>
    </source>
</evidence>
<feature type="coiled-coil region" evidence="1">
    <location>
        <begin position="185"/>
        <end position="212"/>
    </location>
</feature>
<evidence type="ECO:0000259" key="3">
    <source>
        <dbReference type="Pfam" id="PF14643"/>
    </source>
</evidence>
<feature type="domain" description="DUF4455" evidence="3">
    <location>
        <begin position="108"/>
        <end position="207"/>
    </location>
</feature>
<proteinExistence type="predicted"/>
<evidence type="ECO:0000313" key="5">
    <source>
        <dbReference type="EMBL" id="VDP69056.1"/>
    </source>
</evidence>